<protein>
    <submittedName>
        <fullName evidence="2">Methyl-CpG-binding domain-containing protein 2-like</fullName>
    </submittedName>
</protein>
<reference evidence="2 3" key="1">
    <citation type="journal article" date="2015" name="Proc. Natl. Acad. Sci. U.S.A.">
        <title>The resurrection genome of Boea hygrometrica: A blueprint for survival of dehydration.</title>
        <authorList>
            <person name="Xiao L."/>
            <person name="Yang G."/>
            <person name="Zhang L."/>
            <person name="Yang X."/>
            <person name="Zhao S."/>
            <person name="Ji Z."/>
            <person name="Zhou Q."/>
            <person name="Hu M."/>
            <person name="Wang Y."/>
            <person name="Chen M."/>
            <person name="Xu Y."/>
            <person name="Jin H."/>
            <person name="Xiao X."/>
            <person name="Hu G."/>
            <person name="Bao F."/>
            <person name="Hu Y."/>
            <person name="Wan P."/>
            <person name="Li L."/>
            <person name="Deng X."/>
            <person name="Kuang T."/>
            <person name="Xiang C."/>
            <person name="Zhu J.K."/>
            <person name="Oliver M.J."/>
            <person name="He Y."/>
        </authorList>
    </citation>
    <scope>NUCLEOTIDE SEQUENCE [LARGE SCALE GENOMIC DNA]</scope>
    <source>
        <strain evidence="3">cv. XS01</strain>
    </source>
</reference>
<feature type="region of interest" description="Disordered" evidence="1">
    <location>
        <begin position="42"/>
        <end position="68"/>
    </location>
</feature>
<organism evidence="2 3">
    <name type="scientific">Dorcoceras hygrometricum</name>
    <dbReference type="NCBI Taxonomy" id="472368"/>
    <lineage>
        <taxon>Eukaryota</taxon>
        <taxon>Viridiplantae</taxon>
        <taxon>Streptophyta</taxon>
        <taxon>Embryophyta</taxon>
        <taxon>Tracheophyta</taxon>
        <taxon>Spermatophyta</taxon>
        <taxon>Magnoliopsida</taxon>
        <taxon>eudicotyledons</taxon>
        <taxon>Gunneridae</taxon>
        <taxon>Pentapetalae</taxon>
        <taxon>asterids</taxon>
        <taxon>lamiids</taxon>
        <taxon>Lamiales</taxon>
        <taxon>Gesneriaceae</taxon>
        <taxon>Didymocarpoideae</taxon>
        <taxon>Trichosporeae</taxon>
        <taxon>Loxocarpinae</taxon>
        <taxon>Dorcoceras</taxon>
    </lineage>
</organism>
<evidence type="ECO:0000256" key="1">
    <source>
        <dbReference type="SAM" id="MobiDB-lite"/>
    </source>
</evidence>
<dbReference type="AlphaFoldDB" id="A0A2Z7BE07"/>
<feature type="region of interest" description="Disordered" evidence="1">
    <location>
        <begin position="118"/>
        <end position="139"/>
    </location>
</feature>
<accession>A0A2Z7BE07</accession>
<gene>
    <name evidence="2" type="ORF">F511_16400</name>
</gene>
<evidence type="ECO:0000313" key="3">
    <source>
        <dbReference type="Proteomes" id="UP000250235"/>
    </source>
</evidence>
<keyword evidence="3" id="KW-1185">Reference proteome</keyword>
<name>A0A2Z7BE07_9LAMI</name>
<evidence type="ECO:0000313" key="2">
    <source>
        <dbReference type="EMBL" id="KZV32723.1"/>
    </source>
</evidence>
<feature type="compositionally biased region" description="Basic and acidic residues" evidence="1">
    <location>
        <begin position="118"/>
        <end position="135"/>
    </location>
</feature>
<dbReference type="Proteomes" id="UP000250235">
    <property type="component" value="Unassembled WGS sequence"/>
</dbReference>
<dbReference type="EMBL" id="KV006368">
    <property type="protein sequence ID" value="KZV32723.1"/>
    <property type="molecule type" value="Genomic_DNA"/>
</dbReference>
<sequence>MEHTGMARMFKSLATQGLGFLDTSGFVYENAVVEFFANAKSEKKTGDGSNTPEQDEHMECQNETSQVDEKVERMEYENQTGTESQVSNVCATAQGELDNSTDGGPEGLVENEEQIENAEHREQEESNNQTEKEADTNEGAIVIDPAAKGKGVLEILAQPNPVEEHCQLVLKTAWEDVSSKMADYDEWMHFRTADARASGNTALSSPCWV</sequence>
<proteinExistence type="predicted"/>